<feature type="compositionally biased region" description="Acidic residues" evidence="1">
    <location>
        <begin position="111"/>
        <end position="159"/>
    </location>
</feature>
<evidence type="ECO:0000256" key="1">
    <source>
        <dbReference type="SAM" id="MobiDB-lite"/>
    </source>
</evidence>
<dbReference type="EMBL" id="BLXT01007044">
    <property type="protein sequence ID" value="GFO36238.1"/>
    <property type="molecule type" value="Genomic_DNA"/>
</dbReference>
<feature type="region of interest" description="Disordered" evidence="1">
    <location>
        <begin position="100"/>
        <end position="192"/>
    </location>
</feature>
<keyword evidence="3" id="KW-1185">Reference proteome</keyword>
<accession>A0AAV4CWJ1</accession>
<evidence type="ECO:0000313" key="3">
    <source>
        <dbReference type="Proteomes" id="UP000735302"/>
    </source>
</evidence>
<organism evidence="2 3">
    <name type="scientific">Plakobranchus ocellatus</name>
    <dbReference type="NCBI Taxonomy" id="259542"/>
    <lineage>
        <taxon>Eukaryota</taxon>
        <taxon>Metazoa</taxon>
        <taxon>Spiralia</taxon>
        <taxon>Lophotrochozoa</taxon>
        <taxon>Mollusca</taxon>
        <taxon>Gastropoda</taxon>
        <taxon>Heterobranchia</taxon>
        <taxon>Euthyneura</taxon>
        <taxon>Panpulmonata</taxon>
        <taxon>Sacoglossa</taxon>
        <taxon>Placobranchoidea</taxon>
        <taxon>Plakobranchidae</taxon>
        <taxon>Plakobranchus</taxon>
    </lineage>
</organism>
<comment type="caution">
    <text evidence="2">The sequence shown here is derived from an EMBL/GenBank/DDBJ whole genome shotgun (WGS) entry which is preliminary data.</text>
</comment>
<reference evidence="2 3" key="1">
    <citation type="journal article" date="2021" name="Elife">
        <title>Chloroplast acquisition without the gene transfer in kleptoplastic sea slugs, Plakobranchus ocellatus.</title>
        <authorList>
            <person name="Maeda T."/>
            <person name="Takahashi S."/>
            <person name="Yoshida T."/>
            <person name="Shimamura S."/>
            <person name="Takaki Y."/>
            <person name="Nagai Y."/>
            <person name="Toyoda A."/>
            <person name="Suzuki Y."/>
            <person name="Arimoto A."/>
            <person name="Ishii H."/>
            <person name="Satoh N."/>
            <person name="Nishiyama T."/>
            <person name="Hasebe M."/>
            <person name="Maruyama T."/>
            <person name="Minagawa J."/>
            <person name="Obokata J."/>
            <person name="Shigenobu S."/>
        </authorList>
    </citation>
    <scope>NUCLEOTIDE SEQUENCE [LARGE SCALE GENOMIC DNA]</scope>
</reference>
<protein>
    <submittedName>
        <fullName evidence="2">Uncharacterized protein</fullName>
    </submittedName>
</protein>
<sequence length="192" mass="21623">MKKEPECLYVLYSLRSNCDIQSVSWAILFPFAGVSEKKGKSIASLSLGSQSDEIQEFESFAVFPPTLTGSLAASGHLIDGLHRWVSSRYKGRVNVRYERRHRKERNGDNGEVVDDDYDNSSGDDDDDDNDDDDDDDDDDGDDDDDDDDDDDNDDDDDDEYFHQISRADSTAEAPGGSFTLTRRCNSETHRNQ</sequence>
<dbReference type="SUPFAM" id="SSF48371">
    <property type="entry name" value="ARM repeat"/>
    <property type="match status" value="1"/>
</dbReference>
<name>A0AAV4CWJ1_9GAST</name>
<dbReference type="AlphaFoldDB" id="A0AAV4CWJ1"/>
<proteinExistence type="predicted"/>
<gene>
    <name evidence="2" type="ORF">PoB_006274300</name>
</gene>
<evidence type="ECO:0000313" key="2">
    <source>
        <dbReference type="EMBL" id="GFO36238.1"/>
    </source>
</evidence>
<dbReference type="InterPro" id="IPR016024">
    <property type="entry name" value="ARM-type_fold"/>
</dbReference>
<dbReference type="Proteomes" id="UP000735302">
    <property type="component" value="Unassembled WGS sequence"/>
</dbReference>